<evidence type="ECO:0000256" key="4">
    <source>
        <dbReference type="ARBA" id="ARBA00022723"/>
    </source>
</evidence>
<organism evidence="12 13">
    <name type="scientific">Porites lobata</name>
    <dbReference type="NCBI Taxonomy" id="104759"/>
    <lineage>
        <taxon>Eukaryota</taxon>
        <taxon>Metazoa</taxon>
        <taxon>Cnidaria</taxon>
        <taxon>Anthozoa</taxon>
        <taxon>Hexacorallia</taxon>
        <taxon>Scleractinia</taxon>
        <taxon>Fungiina</taxon>
        <taxon>Poritidae</taxon>
        <taxon>Porites</taxon>
    </lineage>
</organism>
<accession>A0ABN8NU88</accession>
<dbReference type="SMART" id="SM00451">
    <property type="entry name" value="ZnF_U1"/>
    <property type="match status" value="2"/>
</dbReference>
<evidence type="ECO:0000256" key="9">
    <source>
        <dbReference type="PROSITE-ProRule" id="PRU00042"/>
    </source>
</evidence>
<evidence type="ECO:0000256" key="10">
    <source>
        <dbReference type="SAM" id="MobiDB-lite"/>
    </source>
</evidence>
<reference evidence="12 13" key="1">
    <citation type="submission" date="2022-05" db="EMBL/GenBank/DDBJ databases">
        <authorList>
            <consortium name="Genoscope - CEA"/>
            <person name="William W."/>
        </authorList>
    </citation>
    <scope>NUCLEOTIDE SEQUENCE [LARGE SCALE GENOMIC DNA]</scope>
</reference>
<dbReference type="PANTHER" id="PTHR13182:SF8">
    <property type="entry name" value="CYTOPLASMIC 60S SUBUNIT BIOGENESIS FACTOR ZNF622"/>
    <property type="match status" value="1"/>
</dbReference>
<dbReference type="SMART" id="SM00355">
    <property type="entry name" value="ZnF_C2H2"/>
    <property type="match status" value="4"/>
</dbReference>
<keyword evidence="2" id="KW-0963">Cytoplasm</keyword>
<dbReference type="InterPro" id="IPR036236">
    <property type="entry name" value="Znf_C2H2_sf"/>
</dbReference>
<feature type="compositionally biased region" description="Acidic residues" evidence="10">
    <location>
        <begin position="146"/>
        <end position="155"/>
    </location>
</feature>
<keyword evidence="6 9" id="KW-0863">Zinc-finger</keyword>
<evidence type="ECO:0000256" key="7">
    <source>
        <dbReference type="ARBA" id="ARBA00022833"/>
    </source>
</evidence>
<evidence type="ECO:0000313" key="13">
    <source>
        <dbReference type="Proteomes" id="UP001159405"/>
    </source>
</evidence>
<dbReference type="EMBL" id="CALNXK010000035">
    <property type="protein sequence ID" value="CAH3121165.1"/>
    <property type="molecule type" value="Genomic_DNA"/>
</dbReference>
<dbReference type="InterPro" id="IPR041661">
    <property type="entry name" value="ZN622/Rei1/Reh1_Znf-C2H2"/>
</dbReference>
<dbReference type="SUPFAM" id="SSF57667">
    <property type="entry name" value="beta-beta-alpha zinc fingers"/>
    <property type="match status" value="3"/>
</dbReference>
<dbReference type="Pfam" id="PF12756">
    <property type="entry name" value="zf-C2H2_2"/>
    <property type="match status" value="1"/>
</dbReference>
<name>A0ABN8NU88_9CNID</name>
<dbReference type="Pfam" id="PF12171">
    <property type="entry name" value="zf-C2H2_jaz"/>
    <property type="match status" value="1"/>
</dbReference>
<dbReference type="PROSITE" id="PS50157">
    <property type="entry name" value="ZINC_FINGER_C2H2_2"/>
    <property type="match status" value="1"/>
</dbReference>
<sequence>MPMFTCITCRVSFADSDIQRRHYKTDWHRYNLKRKVAEMPPVTAEVFQQKVLAQKAEVEAQQQSKTKSLHCQLCNKTFSSENAFSNHLSSKKHKDVEANKANKAKKQESLITESQFSNNFKRKDSKETDPENTESENAESLSHNGDDDDDEDDDIEEDTLEVTDCLFCPHHSVSLEENLKHMTRSHSFFIPDLEYVVDLKGLVTYLCEKVGMGNMCLYCNDKGKSFFSLEAVQSHMVDKGHTKMNYEGDAVLEYADFYDFSSSYPDYNPDEENEGDEIQGRESTLAVNEQTLELCLPSGAKIGHRNMRHIYKQNLPPERSHHSKVIQSIMADYKALGWHGTIASAARQKVKDVRLRNIQQAKRNVDISVKANRMQKHFRPQVVF</sequence>
<feature type="compositionally biased region" description="Polar residues" evidence="10">
    <location>
        <begin position="109"/>
        <end position="119"/>
    </location>
</feature>
<keyword evidence="5" id="KW-0677">Repeat</keyword>
<evidence type="ECO:0000259" key="11">
    <source>
        <dbReference type="PROSITE" id="PS50157"/>
    </source>
</evidence>
<keyword evidence="7" id="KW-0862">Zinc</keyword>
<evidence type="ECO:0000256" key="8">
    <source>
        <dbReference type="ARBA" id="ARBA00034126"/>
    </source>
</evidence>
<feature type="domain" description="C2H2-type" evidence="11">
    <location>
        <begin position="69"/>
        <end position="98"/>
    </location>
</feature>
<dbReference type="PROSITE" id="PS00028">
    <property type="entry name" value="ZINC_FINGER_C2H2_1"/>
    <property type="match status" value="2"/>
</dbReference>
<dbReference type="PANTHER" id="PTHR13182">
    <property type="entry name" value="ZINC FINGER PROTEIN 622"/>
    <property type="match status" value="1"/>
</dbReference>
<dbReference type="InterPro" id="IPR013087">
    <property type="entry name" value="Znf_C2H2_type"/>
</dbReference>
<keyword evidence="3" id="KW-0690">Ribosome biogenesis</keyword>
<dbReference type="Proteomes" id="UP001159405">
    <property type="component" value="Unassembled WGS sequence"/>
</dbReference>
<comment type="subcellular location">
    <subcellularLocation>
        <location evidence="1">Cytoplasm</location>
    </subcellularLocation>
</comment>
<dbReference type="InterPro" id="IPR040025">
    <property type="entry name" value="Znf622/Rei1/Reh1"/>
</dbReference>
<evidence type="ECO:0000313" key="12">
    <source>
        <dbReference type="EMBL" id="CAH3121165.1"/>
    </source>
</evidence>
<evidence type="ECO:0000256" key="2">
    <source>
        <dbReference type="ARBA" id="ARBA00022490"/>
    </source>
</evidence>
<comment type="caution">
    <text evidence="12">The sequence shown here is derived from an EMBL/GenBank/DDBJ whole genome shotgun (WGS) entry which is preliminary data.</text>
</comment>
<keyword evidence="4" id="KW-0479">Metal-binding</keyword>
<gene>
    <name evidence="12" type="ORF">PLOB_00028459</name>
</gene>
<feature type="compositionally biased region" description="Basic and acidic residues" evidence="10">
    <location>
        <begin position="94"/>
        <end position="108"/>
    </location>
</feature>
<feature type="region of interest" description="Disordered" evidence="10">
    <location>
        <begin position="85"/>
        <end position="155"/>
    </location>
</feature>
<protein>
    <recommendedName>
        <fullName evidence="11">C2H2-type domain-containing protein</fullName>
    </recommendedName>
</protein>
<keyword evidence="13" id="KW-1185">Reference proteome</keyword>
<evidence type="ECO:0000256" key="3">
    <source>
        <dbReference type="ARBA" id="ARBA00022517"/>
    </source>
</evidence>
<comment type="similarity">
    <text evidence="8">Belongs to the REI1 family.</text>
</comment>
<dbReference type="Gene3D" id="3.30.160.60">
    <property type="entry name" value="Classic Zinc Finger"/>
    <property type="match status" value="1"/>
</dbReference>
<evidence type="ECO:0000256" key="1">
    <source>
        <dbReference type="ARBA" id="ARBA00004496"/>
    </source>
</evidence>
<dbReference type="InterPro" id="IPR022755">
    <property type="entry name" value="Znf_C2H2_jaz"/>
</dbReference>
<evidence type="ECO:0000256" key="6">
    <source>
        <dbReference type="ARBA" id="ARBA00022771"/>
    </source>
</evidence>
<proteinExistence type="inferred from homology"/>
<dbReference type="InterPro" id="IPR003604">
    <property type="entry name" value="Matrin/U1-like-C_Znf_C2H2"/>
</dbReference>
<evidence type="ECO:0000256" key="5">
    <source>
        <dbReference type="ARBA" id="ARBA00022737"/>
    </source>
</evidence>